<organism evidence="1 2">
    <name type="scientific">Candidatus Adlerbacteria bacterium RIFCSPLOWO2_01_FULL_51_16</name>
    <dbReference type="NCBI Taxonomy" id="1797243"/>
    <lineage>
        <taxon>Bacteria</taxon>
        <taxon>Candidatus Adleribacteriota</taxon>
    </lineage>
</organism>
<proteinExistence type="predicted"/>
<reference evidence="1 2" key="1">
    <citation type="journal article" date="2016" name="Nat. Commun.">
        <title>Thousands of microbial genomes shed light on interconnected biogeochemical processes in an aquifer system.</title>
        <authorList>
            <person name="Anantharaman K."/>
            <person name="Brown C.T."/>
            <person name="Hug L.A."/>
            <person name="Sharon I."/>
            <person name="Castelle C.J."/>
            <person name="Probst A.J."/>
            <person name="Thomas B.C."/>
            <person name="Singh A."/>
            <person name="Wilkins M.J."/>
            <person name="Karaoz U."/>
            <person name="Brodie E.L."/>
            <person name="Williams K.H."/>
            <person name="Hubbard S.S."/>
            <person name="Banfield J.F."/>
        </authorList>
    </citation>
    <scope>NUCLEOTIDE SEQUENCE [LARGE SCALE GENOMIC DNA]</scope>
</reference>
<gene>
    <name evidence="1" type="ORF">A2943_00255</name>
</gene>
<comment type="caution">
    <text evidence="1">The sequence shown here is derived from an EMBL/GenBank/DDBJ whole genome shotgun (WGS) entry which is preliminary data.</text>
</comment>
<dbReference type="AlphaFoldDB" id="A0A1F4XGJ7"/>
<protein>
    <submittedName>
        <fullName evidence="1">Uncharacterized protein</fullName>
    </submittedName>
</protein>
<dbReference type="Proteomes" id="UP000176185">
    <property type="component" value="Unassembled WGS sequence"/>
</dbReference>
<evidence type="ECO:0000313" key="1">
    <source>
        <dbReference type="EMBL" id="OGC80293.1"/>
    </source>
</evidence>
<evidence type="ECO:0000313" key="2">
    <source>
        <dbReference type="Proteomes" id="UP000176185"/>
    </source>
</evidence>
<accession>A0A1F4XGJ7</accession>
<dbReference type="EMBL" id="MEWX01000026">
    <property type="protein sequence ID" value="OGC80293.1"/>
    <property type="molecule type" value="Genomic_DNA"/>
</dbReference>
<sequence>MTQDEFATAGLHQQAPGIDFLSMWFSVTTSNTEQLWRLWFAAANPLFYMPPPFWWLHKIE</sequence>
<name>A0A1F4XGJ7_9BACT</name>